<dbReference type="EMBL" id="JADKFW010000007">
    <property type="protein sequence ID" value="MBK9718035.1"/>
    <property type="molecule type" value="Genomic_DNA"/>
</dbReference>
<evidence type="ECO:0000313" key="2">
    <source>
        <dbReference type="Proteomes" id="UP000808349"/>
    </source>
</evidence>
<reference evidence="1 2" key="1">
    <citation type="submission" date="2020-10" db="EMBL/GenBank/DDBJ databases">
        <title>Connecting structure to function with the recovery of over 1000 high-quality activated sludge metagenome-assembled genomes encoding full-length rRNA genes using long-read sequencing.</title>
        <authorList>
            <person name="Singleton C.M."/>
            <person name="Petriglieri F."/>
            <person name="Kristensen J.M."/>
            <person name="Kirkegaard R.H."/>
            <person name="Michaelsen T.Y."/>
            <person name="Andersen M.H."/>
            <person name="Karst S.M."/>
            <person name="Dueholm M.S."/>
            <person name="Nielsen P.H."/>
            <person name="Albertsen M."/>
        </authorList>
    </citation>
    <scope>NUCLEOTIDE SEQUENCE [LARGE SCALE GENOMIC DNA]</scope>
    <source>
        <strain evidence="1">Ribe_18-Q3-R11-54_BAT3C.373</strain>
    </source>
</reference>
<dbReference type="AlphaFoldDB" id="A0A9D7S8Q8"/>
<sequence>MKLNFWAFLYLSLIIITIQSCVLDNNTLTPTSQFTITFEKGPLAGRNIELISTNSSYDLQFYTQKLSTKISAQPLEEKSQNSLAQSSSINWAWLGDEVEGNFKASFFSDPNVNTSGDIELAYKNNDYITCSIPKNAAITINSYGNVGETVDGELNFIGVIDYNYNMVNKREPTMVTVKFSIVRGPDSN</sequence>
<gene>
    <name evidence="1" type="ORF">IPO85_11085</name>
</gene>
<comment type="caution">
    <text evidence="1">The sequence shown here is derived from an EMBL/GenBank/DDBJ whole genome shotgun (WGS) entry which is preliminary data.</text>
</comment>
<dbReference type="PROSITE" id="PS51257">
    <property type="entry name" value="PROKAR_LIPOPROTEIN"/>
    <property type="match status" value="1"/>
</dbReference>
<dbReference type="Proteomes" id="UP000808349">
    <property type="component" value="Unassembled WGS sequence"/>
</dbReference>
<organism evidence="1 2">
    <name type="scientific">Candidatus Defluviibacterium haderslevense</name>
    <dbReference type="NCBI Taxonomy" id="2981993"/>
    <lineage>
        <taxon>Bacteria</taxon>
        <taxon>Pseudomonadati</taxon>
        <taxon>Bacteroidota</taxon>
        <taxon>Saprospiria</taxon>
        <taxon>Saprospirales</taxon>
        <taxon>Saprospiraceae</taxon>
        <taxon>Candidatus Defluviibacterium</taxon>
    </lineage>
</organism>
<protein>
    <submittedName>
        <fullName evidence="1">Uncharacterized protein</fullName>
    </submittedName>
</protein>
<name>A0A9D7S8Q8_9BACT</name>
<accession>A0A9D7S8Q8</accession>
<evidence type="ECO:0000313" key="1">
    <source>
        <dbReference type="EMBL" id="MBK9718035.1"/>
    </source>
</evidence>
<proteinExistence type="predicted"/>